<reference evidence="3" key="1">
    <citation type="submission" date="2016-10" db="EMBL/GenBank/DDBJ databases">
        <authorList>
            <person name="Varghese N."/>
            <person name="Submissions S."/>
        </authorList>
    </citation>
    <scope>NUCLEOTIDE SEQUENCE [LARGE SCALE GENOMIC DNA]</scope>
    <source>
        <strain evidence="3">CCTCC 2012022</strain>
    </source>
</reference>
<evidence type="ECO:0000313" key="2">
    <source>
        <dbReference type="EMBL" id="SDU13079.1"/>
    </source>
</evidence>
<proteinExistence type="predicted"/>
<feature type="region of interest" description="Disordered" evidence="1">
    <location>
        <begin position="50"/>
        <end position="71"/>
    </location>
</feature>
<evidence type="ECO:0000313" key="3">
    <source>
        <dbReference type="Proteomes" id="UP000243063"/>
    </source>
</evidence>
<dbReference type="EMBL" id="LT629780">
    <property type="protein sequence ID" value="SDU13079.1"/>
    <property type="molecule type" value="Genomic_DNA"/>
</dbReference>
<dbReference type="Proteomes" id="UP000243063">
    <property type="component" value="Chromosome I"/>
</dbReference>
<feature type="compositionally biased region" description="Basic and acidic residues" evidence="1">
    <location>
        <begin position="50"/>
        <end position="64"/>
    </location>
</feature>
<dbReference type="AlphaFoldDB" id="A0A1H2G0G3"/>
<protein>
    <submittedName>
        <fullName evidence="2">Uncharacterized protein</fullName>
    </submittedName>
</protein>
<sequence length="71" mass="7955">MRQDCRTIKLFDDQGSVIGWLDMPMSARIADIDTHLSALGAARLELVADRRSSERRQAAGRRSETAPAWRA</sequence>
<dbReference type="RefSeq" id="WP_090213324.1">
    <property type="nucleotide sequence ID" value="NZ_LT629780.1"/>
</dbReference>
<keyword evidence="3" id="KW-1185">Reference proteome</keyword>
<evidence type="ECO:0000256" key="1">
    <source>
        <dbReference type="SAM" id="MobiDB-lite"/>
    </source>
</evidence>
<organism evidence="2 3">
    <name type="scientific">Geopseudomonas guangdongensis</name>
    <dbReference type="NCBI Taxonomy" id="1245526"/>
    <lineage>
        <taxon>Bacteria</taxon>
        <taxon>Pseudomonadati</taxon>
        <taxon>Pseudomonadota</taxon>
        <taxon>Gammaproteobacteria</taxon>
        <taxon>Pseudomonadales</taxon>
        <taxon>Pseudomonadaceae</taxon>
        <taxon>Geopseudomonas</taxon>
    </lineage>
</organism>
<gene>
    <name evidence="2" type="ORF">SAMN05216580_1517</name>
</gene>
<name>A0A1H2G0G3_9GAMM</name>
<accession>A0A1H2G0G3</accession>